<dbReference type="Pfam" id="PF00557">
    <property type="entry name" value="Peptidase_M24"/>
    <property type="match status" value="1"/>
</dbReference>
<evidence type="ECO:0000256" key="6">
    <source>
        <dbReference type="ARBA" id="ARBA00022438"/>
    </source>
</evidence>
<evidence type="ECO:0000256" key="10">
    <source>
        <dbReference type="ARBA" id="ARBA00023049"/>
    </source>
</evidence>
<evidence type="ECO:0000256" key="2">
    <source>
        <dbReference type="ARBA" id="ARBA00001936"/>
    </source>
</evidence>
<sequence length="1054" mass="118295">MAALDAISLAEKLSCLQKEDYWLHLEAESPLEKYPAKQHARRVREKLGVGEGLVYLPGEPARSNEDSDMPAPFRQRRYFYYLSGCNEPNCHLTYDIQHDILALFIPRINPERVIWNGRGSTPAEALDKYDIDEVYFIDELQSWIQAWYMHYIGSLYILHPSQAPQVPFFSPRLDSTSLQPAMNLSRMIKDDHEIKLIRKANDISSQAHKEVLASILKFRNEAQVEGLFLDVCISKQAKQQAYDPIAASGPNAGTLHYDANNEDFEDRQLICLDAGCEYELYASDITRTFPLSGAWPTIESENIYKLVQRMQETCIERLKPGVRYLDLHILAHQIAIDGLLQLGILHNGTREEIYKAGTSRAFFPHGLGHHVGLEVHDVGQKELMSVVGKGGRFEKALSLYPENFHLPVYDEQMCRAPTDPHSAHLEEGMVVTVEPGIYFSTYALSYFYLPSPVHSKYINFNVVGRYLPVGGVRIEDDILITSKGHENLTTAPKGDAMLEIIRSGNAQWPFVKEPEELRPRRRTSVERKREEEEMLLRAPGVPERLIDPEVRPVQRAATAPVQRSKDRRSADFEPFEGPSLFSNFRRSMTADEALERQRAATHRAPPSKPTHASRVPICGEDSPNFTHVYMGFETLARNLPKEAGSAKDRMPACKECTILSQAMGRLRQTLELSEKASPKLESKAATRIEPVATKKSPEMRQVHQPARNTTQDTFGMCGVPSYAPLEKPASSSFGTHRSLERELRNKAKAASITCRPEVPQRRSATFDSYLQQPNASMSNQRVPASNPYRRSVAPAPADARTYDDPRPKQATVTPPADVIRRYEEDRFKRASASQPLTTRTYPDQRPQPPPASQAVETRAYADSRPPQPLDSRSYDNPRSRPGAAPRPQPAASRGLSAAYARERPQPSTRPLGSRASLPVLRPHRTGLPPTLGRHSTANPFPAPAARTHHACGAPPALDPRVEEQKKARLEALLQTSVAPRSNPYLRARAVPQRQTQDVDHLSTAMAGLLTVDREDEAAALDAPGGRLRAELGEEWRERVERYADRPLPRGRYGA</sequence>
<dbReference type="EC" id="3.4.11.9" evidence="5"/>
<keyword evidence="10" id="KW-0482">Metalloprotease</keyword>
<dbReference type="OrthoDB" id="10261878at2759"/>
<feature type="compositionally biased region" description="Low complexity" evidence="15">
    <location>
        <begin position="879"/>
        <end position="894"/>
    </location>
</feature>
<evidence type="ECO:0000313" key="18">
    <source>
        <dbReference type="Proteomes" id="UP000800094"/>
    </source>
</evidence>
<comment type="cofactor">
    <cofactor evidence="2">
        <name>Mn(2+)</name>
        <dbReference type="ChEBI" id="CHEBI:29035"/>
    </cofactor>
</comment>
<keyword evidence="18" id="KW-1185">Reference proteome</keyword>
<keyword evidence="6" id="KW-0031">Aminopeptidase</keyword>
<organism evidence="17 18">
    <name type="scientific">Trematosphaeria pertusa</name>
    <dbReference type="NCBI Taxonomy" id="390896"/>
    <lineage>
        <taxon>Eukaryota</taxon>
        <taxon>Fungi</taxon>
        <taxon>Dikarya</taxon>
        <taxon>Ascomycota</taxon>
        <taxon>Pezizomycotina</taxon>
        <taxon>Dothideomycetes</taxon>
        <taxon>Pleosporomycetidae</taxon>
        <taxon>Pleosporales</taxon>
        <taxon>Massarineae</taxon>
        <taxon>Trematosphaeriaceae</taxon>
        <taxon>Trematosphaeria</taxon>
    </lineage>
</organism>
<evidence type="ECO:0000256" key="11">
    <source>
        <dbReference type="ARBA" id="ARBA00023211"/>
    </source>
</evidence>
<dbReference type="InterPro" id="IPR000994">
    <property type="entry name" value="Pept_M24"/>
</dbReference>
<gene>
    <name evidence="17" type="ORF">BU26DRAFT_344655</name>
</gene>
<dbReference type="PANTHER" id="PTHR43226:SF3">
    <property type="entry name" value="XAA-PRO AMINOPEPTIDASE AN0832-RELATED"/>
    <property type="match status" value="1"/>
</dbReference>
<reference evidence="17" key="1">
    <citation type="journal article" date="2020" name="Stud. Mycol.">
        <title>101 Dothideomycetes genomes: a test case for predicting lifestyles and emergence of pathogens.</title>
        <authorList>
            <person name="Haridas S."/>
            <person name="Albert R."/>
            <person name="Binder M."/>
            <person name="Bloem J."/>
            <person name="Labutti K."/>
            <person name="Salamov A."/>
            <person name="Andreopoulos B."/>
            <person name="Baker S."/>
            <person name="Barry K."/>
            <person name="Bills G."/>
            <person name="Bluhm B."/>
            <person name="Cannon C."/>
            <person name="Castanera R."/>
            <person name="Culley D."/>
            <person name="Daum C."/>
            <person name="Ezra D."/>
            <person name="Gonzalez J."/>
            <person name="Henrissat B."/>
            <person name="Kuo A."/>
            <person name="Liang C."/>
            <person name="Lipzen A."/>
            <person name="Lutzoni F."/>
            <person name="Magnuson J."/>
            <person name="Mondo S."/>
            <person name="Nolan M."/>
            <person name="Ohm R."/>
            <person name="Pangilinan J."/>
            <person name="Park H.-J."/>
            <person name="Ramirez L."/>
            <person name="Alfaro M."/>
            <person name="Sun H."/>
            <person name="Tritt A."/>
            <person name="Yoshinaga Y."/>
            <person name="Zwiers L.-H."/>
            <person name="Turgeon B."/>
            <person name="Goodwin S."/>
            <person name="Spatafora J."/>
            <person name="Crous P."/>
            <person name="Grigoriev I."/>
        </authorList>
    </citation>
    <scope>NUCLEOTIDE SEQUENCE</scope>
    <source>
        <strain evidence="17">CBS 122368</strain>
    </source>
</reference>
<feature type="compositionally biased region" description="Basic and acidic residues" evidence="15">
    <location>
        <begin position="818"/>
        <end position="828"/>
    </location>
</feature>
<evidence type="ECO:0000256" key="15">
    <source>
        <dbReference type="SAM" id="MobiDB-lite"/>
    </source>
</evidence>
<feature type="region of interest" description="Disordered" evidence="15">
    <location>
        <begin position="694"/>
        <end position="715"/>
    </location>
</feature>
<dbReference type="GO" id="GO:0070006">
    <property type="term" value="F:metalloaminopeptidase activity"/>
    <property type="evidence" value="ECO:0007669"/>
    <property type="project" value="InterPro"/>
</dbReference>
<protein>
    <recommendedName>
        <fullName evidence="5">Xaa-Pro aminopeptidase</fullName>
        <ecNumber evidence="5">3.4.11.9</ecNumber>
    </recommendedName>
    <alternativeName>
        <fullName evidence="12">Aminoacylproline aminopeptidase</fullName>
    </alternativeName>
    <alternativeName>
        <fullName evidence="13">Prolidase</fullName>
    </alternativeName>
</protein>
<dbReference type="SUPFAM" id="SSF53092">
    <property type="entry name" value="Creatinase/prolidase N-terminal domain"/>
    <property type="match status" value="1"/>
</dbReference>
<dbReference type="InterPro" id="IPR007865">
    <property type="entry name" value="Aminopep_P_N"/>
</dbReference>
<comment type="catalytic activity">
    <reaction evidence="1">
        <text>Release of any N-terminal amino acid, including proline, that is linked to proline, even from a dipeptide or tripeptide.</text>
        <dbReference type="EC" id="3.4.11.9"/>
    </reaction>
</comment>
<dbReference type="SMART" id="SM01011">
    <property type="entry name" value="AMP_N"/>
    <property type="match status" value="1"/>
</dbReference>
<keyword evidence="8 14" id="KW-0479">Metal-binding</keyword>
<dbReference type="InterPro" id="IPR001131">
    <property type="entry name" value="Peptidase_M24B_aminopep-P_CS"/>
</dbReference>
<feature type="compositionally biased region" description="Polar residues" evidence="15">
    <location>
        <begin position="762"/>
        <end position="783"/>
    </location>
</feature>
<comment type="function">
    <text evidence="3">Catalyzes the removal of a penultimate prolyl residue from the N-termini of peptides.</text>
</comment>
<dbReference type="GO" id="GO:0030145">
    <property type="term" value="F:manganese ion binding"/>
    <property type="evidence" value="ECO:0007669"/>
    <property type="project" value="InterPro"/>
</dbReference>
<dbReference type="GeneID" id="54575693"/>
<dbReference type="GO" id="GO:0006508">
    <property type="term" value="P:proteolysis"/>
    <property type="evidence" value="ECO:0007669"/>
    <property type="project" value="UniProtKB-KW"/>
</dbReference>
<dbReference type="AlphaFoldDB" id="A0A6A6I9I4"/>
<dbReference type="CDD" id="cd01087">
    <property type="entry name" value="Prolidase"/>
    <property type="match status" value="1"/>
</dbReference>
<evidence type="ECO:0000313" key="17">
    <source>
        <dbReference type="EMBL" id="KAF2247234.1"/>
    </source>
</evidence>
<dbReference type="EMBL" id="ML987197">
    <property type="protein sequence ID" value="KAF2247234.1"/>
    <property type="molecule type" value="Genomic_DNA"/>
</dbReference>
<dbReference type="RefSeq" id="XP_033682238.1">
    <property type="nucleotide sequence ID" value="XM_033822363.1"/>
</dbReference>
<dbReference type="Pfam" id="PF05195">
    <property type="entry name" value="AMP_N"/>
    <property type="match status" value="1"/>
</dbReference>
<dbReference type="Gene3D" id="3.90.230.10">
    <property type="entry name" value="Creatinase/methionine aminopeptidase superfamily"/>
    <property type="match status" value="1"/>
</dbReference>
<dbReference type="InterPro" id="IPR036005">
    <property type="entry name" value="Creatinase/aminopeptidase-like"/>
</dbReference>
<evidence type="ECO:0000256" key="9">
    <source>
        <dbReference type="ARBA" id="ARBA00022801"/>
    </source>
</evidence>
<evidence type="ECO:0000256" key="8">
    <source>
        <dbReference type="ARBA" id="ARBA00022723"/>
    </source>
</evidence>
<dbReference type="InterPro" id="IPR029149">
    <property type="entry name" value="Creatin/AminoP/Spt16_N"/>
</dbReference>
<keyword evidence="11" id="KW-0464">Manganese</keyword>
<evidence type="ECO:0000256" key="12">
    <source>
        <dbReference type="ARBA" id="ARBA00030849"/>
    </source>
</evidence>
<keyword evidence="9" id="KW-0378">Hydrolase</keyword>
<evidence type="ECO:0000259" key="16">
    <source>
        <dbReference type="SMART" id="SM01011"/>
    </source>
</evidence>
<evidence type="ECO:0000256" key="4">
    <source>
        <dbReference type="ARBA" id="ARBA00008766"/>
    </source>
</evidence>
<dbReference type="SUPFAM" id="SSF55920">
    <property type="entry name" value="Creatinase/aminopeptidase"/>
    <property type="match status" value="1"/>
</dbReference>
<proteinExistence type="inferred from homology"/>
<feature type="region of interest" description="Disordered" evidence="15">
    <location>
        <begin position="551"/>
        <end position="617"/>
    </location>
</feature>
<evidence type="ECO:0000256" key="13">
    <source>
        <dbReference type="ARBA" id="ARBA00032413"/>
    </source>
</evidence>
<dbReference type="Gene3D" id="3.40.350.10">
    <property type="entry name" value="Creatinase/prolidase N-terminal domain"/>
    <property type="match status" value="1"/>
</dbReference>
<feature type="compositionally biased region" description="Polar residues" evidence="15">
    <location>
        <begin position="831"/>
        <end position="841"/>
    </location>
</feature>
<evidence type="ECO:0000256" key="7">
    <source>
        <dbReference type="ARBA" id="ARBA00022670"/>
    </source>
</evidence>
<feature type="domain" description="Aminopeptidase P N-terminal" evidence="16">
    <location>
        <begin position="34"/>
        <end position="164"/>
    </location>
</feature>
<dbReference type="Proteomes" id="UP000800094">
    <property type="component" value="Unassembled WGS sequence"/>
</dbReference>
<evidence type="ECO:0000256" key="3">
    <source>
        <dbReference type="ARBA" id="ARBA00002443"/>
    </source>
</evidence>
<evidence type="ECO:0000256" key="14">
    <source>
        <dbReference type="RuleBase" id="RU000590"/>
    </source>
</evidence>
<keyword evidence="7" id="KW-0645">Protease</keyword>
<evidence type="ECO:0000256" key="5">
    <source>
        <dbReference type="ARBA" id="ARBA00012574"/>
    </source>
</evidence>
<accession>A0A6A6I9I4</accession>
<comment type="similarity">
    <text evidence="4 14">Belongs to the peptidase M24B family.</text>
</comment>
<feature type="region of interest" description="Disordered" evidence="15">
    <location>
        <begin position="727"/>
        <end position="937"/>
    </location>
</feature>
<dbReference type="PROSITE" id="PS00491">
    <property type="entry name" value="PROLINE_PEPTIDASE"/>
    <property type="match status" value="1"/>
</dbReference>
<name>A0A6A6I9I4_9PLEO</name>
<dbReference type="InterPro" id="IPR052433">
    <property type="entry name" value="X-Pro_dipept-like"/>
</dbReference>
<dbReference type="PANTHER" id="PTHR43226">
    <property type="entry name" value="XAA-PRO AMINOPEPTIDASE 3"/>
    <property type="match status" value="1"/>
</dbReference>
<evidence type="ECO:0000256" key="1">
    <source>
        <dbReference type="ARBA" id="ARBA00001424"/>
    </source>
</evidence>